<comment type="caution">
    <text evidence="3">The sequence shown here is derived from an EMBL/GenBank/DDBJ whole genome shotgun (WGS) entry which is preliminary data.</text>
</comment>
<keyword evidence="2" id="KW-1133">Transmembrane helix</keyword>
<name>A0ABW5DDM2_9HYPH</name>
<accession>A0ABW5DDM2</accession>
<feature type="region of interest" description="Disordered" evidence="1">
    <location>
        <begin position="84"/>
        <end position="108"/>
    </location>
</feature>
<sequence length="108" mass="11391">MVMMVAVLIVPVAATMRLLGSLIGLAAVMRLRFLLRFLVRPAAMMLATVAGVVFCHRFSTCLLGRFLENGIHLASGTAETVGAATGQARSPREAAAGANLWQPDPIKG</sequence>
<evidence type="ECO:0000256" key="2">
    <source>
        <dbReference type="SAM" id="Phobius"/>
    </source>
</evidence>
<feature type="transmembrane region" description="Helical" evidence="2">
    <location>
        <begin position="42"/>
        <end position="63"/>
    </location>
</feature>
<evidence type="ECO:0000313" key="4">
    <source>
        <dbReference type="Proteomes" id="UP001597373"/>
    </source>
</evidence>
<organism evidence="3 4">
    <name type="scientific">Chelativorans composti</name>
    <dbReference type="NCBI Taxonomy" id="768533"/>
    <lineage>
        <taxon>Bacteria</taxon>
        <taxon>Pseudomonadati</taxon>
        <taxon>Pseudomonadota</taxon>
        <taxon>Alphaproteobacteria</taxon>
        <taxon>Hyphomicrobiales</taxon>
        <taxon>Phyllobacteriaceae</taxon>
        <taxon>Chelativorans</taxon>
    </lineage>
</organism>
<dbReference type="EMBL" id="JBHUIR010000010">
    <property type="protein sequence ID" value="MFD2258585.1"/>
    <property type="molecule type" value="Genomic_DNA"/>
</dbReference>
<keyword evidence="2" id="KW-0812">Transmembrane</keyword>
<evidence type="ECO:0000313" key="3">
    <source>
        <dbReference type="EMBL" id="MFD2258585.1"/>
    </source>
</evidence>
<evidence type="ECO:0000256" key="1">
    <source>
        <dbReference type="SAM" id="MobiDB-lite"/>
    </source>
</evidence>
<gene>
    <name evidence="3" type="ORF">ACFSMZ_02215</name>
</gene>
<dbReference type="Proteomes" id="UP001597373">
    <property type="component" value="Unassembled WGS sequence"/>
</dbReference>
<reference evidence="4" key="1">
    <citation type="journal article" date="2019" name="Int. J. Syst. Evol. Microbiol.">
        <title>The Global Catalogue of Microorganisms (GCM) 10K type strain sequencing project: providing services to taxonomists for standard genome sequencing and annotation.</title>
        <authorList>
            <consortium name="The Broad Institute Genomics Platform"/>
            <consortium name="The Broad Institute Genome Sequencing Center for Infectious Disease"/>
            <person name="Wu L."/>
            <person name="Ma J."/>
        </authorList>
    </citation>
    <scope>NUCLEOTIDE SEQUENCE [LARGE SCALE GENOMIC DNA]</scope>
    <source>
        <strain evidence="4">KCTC 23707</strain>
    </source>
</reference>
<proteinExistence type="predicted"/>
<protein>
    <recommendedName>
        <fullName evidence="5">Secreted protein</fullName>
    </recommendedName>
</protein>
<keyword evidence="2" id="KW-0472">Membrane</keyword>
<dbReference type="RefSeq" id="WP_345097891.1">
    <property type="nucleotide sequence ID" value="NZ_BAABGS010000009.1"/>
</dbReference>
<evidence type="ECO:0008006" key="5">
    <source>
        <dbReference type="Google" id="ProtNLM"/>
    </source>
</evidence>
<keyword evidence="4" id="KW-1185">Reference proteome</keyword>